<dbReference type="InterPro" id="IPR000253">
    <property type="entry name" value="FHA_dom"/>
</dbReference>
<comment type="cofactor">
    <cofactor evidence="1">
        <name>Mn(2+)</name>
        <dbReference type="ChEBI" id="CHEBI:29035"/>
    </cofactor>
</comment>
<evidence type="ECO:0000256" key="2">
    <source>
        <dbReference type="ARBA" id="ARBA00001946"/>
    </source>
</evidence>
<sequence>MMMEGVENIMGVSVGVLVLLILLLMLFLILILFLLACKPWRFFSSSSSSLLSFFRSRSNRVGDLERPLVSDLVQTSDENTELERDYDLEGACNQNEGLLHSPRTQGRVFKQRIQPSAPHRTPDLVSDSTEDISVGQTLKASWLTERLAEVQAIKQEDQSPSLKYGIENEAFRDYVPKVIADQSSCLSLEVISGPCRGLRCTVQSTSASGLPLTLGRVSSDLVLKDSEVSGKHAMINWNVDRKKWELLDMGSLNGTLLNERPINHPDSGSRHWGDPVEISNGDIVTLGTTSNIYVSVTSESEIKTQIPFSVGMASDPMALRRGGKKLPMEDVCYFHWPLPSVEQFGVLGICDGHGGVSAANSASKLLPEKITSILSDSTVRERVLSQCDASDVFRVAFSQTEASMDNHYEGCTATVLLIWTDGNRSFFAQCANLGDSACVINVHGKQIKMTEDHRITSYSERLRINEMGEPLKEGETRLCGKG</sequence>
<dbReference type="InterPro" id="IPR000222">
    <property type="entry name" value="PP2C_BS"/>
</dbReference>
<comment type="caution">
    <text evidence="12">The sequence shown here is derived from an EMBL/GenBank/DDBJ whole genome shotgun (WGS) entry which is preliminary data.</text>
</comment>
<evidence type="ECO:0000259" key="11">
    <source>
        <dbReference type="PROSITE" id="PS51746"/>
    </source>
</evidence>
<dbReference type="SUPFAM" id="SSF49879">
    <property type="entry name" value="SMAD/FHA domain"/>
    <property type="match status" value="1"/>
</dbReference>
<feature type="domain" description="FHA" evidence="10">
    <location>
        <begin position="212"/>
        <end position="262"/>
    </location>
</feature>
<dbReference type="Pfam" id="PF00481">
    <property type="entry name" value="PP2C"/>
    <property type="match status" value="1"/>
</dbReference>
<evidence type="ECO:0000313" key="12">
    <source>
        <dbReference type="EMBL" id="KAJ8766291.1"/>
    </source>
</evidence>
<dbReference type="PROSITE" id="PS01032">
    <property type="entry name" value="PPM_1"/>
    <property type="match status" value="1"/>
</dbReference>
<keyword evidence="8" id="KW-0464">Manganese</keyword>
<dbReference type="Proteomes" id="UP001159364">
    <property type="component" value="Linkage Group LG05"/>
</dbReference>
<dbReference type="SMART" id="SM00332">
    <property type="entry name" value="PP2Cc"/>
    <property type="match status" value="1"/>
</dbReference>
<evidence type="ECO:0000256" key="8">
    <source>
        <dbReference type="ARBA" id="ARBA00023211"/>
    </source>
</evidence>
<evidence type="ECO:0000256" key="5">
    <source>
        <dbReference type="ARBA" id="ARBA00022801"/>
    </source>
</evidence>
<dbReference type="GO" id="GO:0004722">
    <property type="term" value="F:protein serine/threonine phosphatase activity"/>
    <property type="evidence" value="ECO:0007669"/>
    <property type="project" value="UniProtKB-EC"/>
</dbReference>
<dbReference type="EC" id="3.1.3.16" evidence="3"/>
<dbReference type="PANTHER" id="PTHR13832:SF643">
    <property type="entry name" value="PROTEIN PHOSPHATASE 2C-RELATED"/>
    <property type="match status" value="1"/>
</dbReference>
<dbReference type="AlphaFoldDB" id="A0AAV8TIQ0"/>
<protein>
    <recommendedName>
        <fullName evidence="3">protein-serine/threonine phosphatase</fullName>
        <ecNumber evidence="3">3.1.3.16</ecNumber>
    </recommendedName>
</protein>
<dbReference type="PROSITE" id="PS50006">
    <property type="entry name" value="FHA_DOMAIN"/>
    <property type="match status" value="1"/>
</dbReference>
<dbReference type="PANTHER" id="PTHR13832">
    <property type="entry name" value="PROTEIN PHOSPHATASE 2C"/>
    <property type="match status" value="1"/>
</dbReference>
<dbReference type="InterPro" id="IPR015655">
    <property type="entry name" value="PP2C"/>
</dbReference>
<evidence type="ECO:0000256" key="7">
    <source>
        <dbReference type="ARBA" id="ARBA00022912"/>
    </source>
</evidence>
<dbReference type="Pfam" id="PF00498">
    <property type="entry name" value="FHA"/>
    <property type="match status" value="1"/>
</dbReference>
<dbReference type="InterPro" id="IPR001932">
    <property type="entry name" value="PPM-type_phosphatase-like_dom"/>
</dbReference>
<comment type="cofactor">
    <cofactor evidence="2">
        <name>Mg(2+)</name>
        <dbReference type="ChEBI" id="CHEBI:18420"/>
    </cofactor>
</comment>
<keyword evidence="7" id="KW-0904">Protein phosphatase</keyword>
<evidence type="ECO:0000259" key="10">
    <source>
        <dbReference type="PROSITE" id="PS50006"/>
    </source>
</evidence>
<dbReference type="PROSITE" id="PS51746">
    <property type="entry name" value="PPM_2"/>
    <property type="match status" value="1"/>
</dbReference>
<evidence type="ECO:0000256" key="3">
    <source>
        <dbReference type="ARBA" id="ARBA00013081"/>
    </source>
</evidence>
<dbReference type="EMBL" id="JAIWQS010000005">
    <property type="protein sequence ID" value="KAJ8766291.1"/>
    <property type="molecule type" value="Genomic_DNA"/>
</dbReference>
<dbReference type="CDD" id="cd22678">
    <property type="entry name" value="FHA_PP2C70-like"/>
    <property type="match status" value="1"/>
</dbReference>
<evidence type="ECO:0000256" key="4">
    <source>
        <dbReference type="ARBA" id="ARBA00022723"/>
    </source>
</evidence>
<dbReference type="Gene3D" id="2.60.200.20">
    <property type="match status" value="1"/>
</dbReference>
<evidence type="ECO:0000256" key="9">
    <source>
        <dbReference type="SAM" id="Phobius"/>
    </source>
</evidence>
<feature type="transmembrane region" description="Helical" evidence="9">
    <location>
        <begin position="12"/>
        <end position="36"/>
    </location>
</feature>
<evidence type="ECO:0000256" key="1">
    <source>
        <dbReference type="ARBA" id="ARBA00001936"/>
    </source>
</evidence>
<keyword evidence="4" id="KW-0479">Metal-binding</keyword>
<name>A0AAV8TIQ0_9ROSI</name>
<dbReference type="InterPro" id="IPR036457">
    <property type="entry name" value="PPM-type-like_dom_sf"/>
</dbReference>
<dbReference type="Gene3D" id="3.60.40.10">
    <property type="entry name" value="PPM-type phosphatase domain"/>
    <property type="match status" value="1"/>
</dbReference>
<keyword evidence="13" id="KW-1185">Reference proteome</keyword>
<dbReference type="GO" id="GO:0046872">
    <property type="term" value="F:metal ion binding"/>
    <property type="evidence" value="ECO:0007669"/>
    <property type="project" value="UniProtKB-KW"/>
</dbReference>
<gene>
    <name evidence="12" type="ORF">K2173_022350</name>
</gene>
<keyword evidence="9" id="KW-1133">Transmembrane helix</keyword>
<keyword evidence="5" id="KW-0378">Hydrolase</keyword>
<dbReference type="SUPFAM" id="SSF81606">
    <property type="entry name" value="PP2C-like"/>
    <property type="match status" value="1"/>
</dbReference>
<accession>A0AAV8TIQ0</accession>
<reference evidence="12 13" key="1">
    <citation type="submission" date="2021-09" db="EMBL/GenBank/DDBJ databases">
        <title>Genomic insights and catalytic innovation underlie evolution of tropane alkaloids biosynthesis.</title>
        <authorList>
            <person name="Wang Y.-J."/>
            <person name="Tian T."/>
            <person name="Huang J.-P."/>
            <person name="Huang S.-X."/>
        </authorList>
    </citation>
    <scope>NUCLEOTIDE SEQUENCE [LARGE SCALE GENOMIC DNA]</scope>
    <source>
        <strain evidence="12">KIB-2018</strain>
        <tissue evidence="12">Leaf</tissue>
    </source>
</reference>
<proteinExistence type="predicted"/>
<organism evidence="12 13">
    <name type="scientific">Erythroxylum novogranatense</name>
    <dbReference type="NCBI Taxonomy" id="1862640"/>
    <lineage>
        <taxon>Eukaryota</taxon>
        <taxon>Viridiplantae</taxon>
        <taxon>Streptophyta</taxon>
        <taxon>Embryophyta</taxon>
        <taxon>Tracheophyta</taxon>
        <taxon>Spermatophyta</taxon>
        <taxon>Magnoliopsida</taxon>
        <taxon>eudicotyledons</taxon>
        <taxon>Gunneridae</taxon>
        <taxon>Pentapetalae</taxon>
        <taxon>rosids</taxon>
        <taxon>fabids</taxon>
        <taxon>Malpighiales</taxon>
        <taxon>Erythroxylaceae</taxon>
        <taxon>Erythroxylum</taxon>
    </lineage>
</organism>
<dbReference type="InterPro" id="IPR008984">
    <property type="entry name" value="SMAD_FHA_dom_sf"/>
</dbReference>
<dbReference type="CDD" id="cd00143">
    <property type="entry name" value="PP2Cc"/>
    <property type="match status" value="1"/>
</dbReference>
<evidence type="ECO:0000313" key="13">
    <source>
        <dbReference type="Proteomes" id="UP001159364"/>
    </source>
</evidence>
<evidence type="ECO:0000256" key="6">
    <source>
        <dbReference type="ARBA" id="ARBA00022842"/>
    </source>
</evidence>
<dbReference type="SMART" id="SM00240">
    <property type="entry name" value="FHA"/>
    <property type="match status" value="1"/>
</dbReference>
<keyword evidence="9" id="KW-0812">Transmembrane</keyword>
<keyword evidence="6" id="KW-0460">Magnesium</keyword>
<feature type="domain" description="PPM-type phosphatase" evidence="11">
    <location>
        <begin position="309"/>
        <end position="482"/>
    </location>
</feature>
<keyword evidence="9" id="KW-0472">Membrane</keyword>